<organism evidence="1 2">
    <name type="scientific">Dermacentor silvarum</name>
    <name type="common">Tick</name>
    <dbReference type="NCBI Taxonomy" id="543639"/>
    <lineage>
        <taxon>Eukaryota</taxon>
        <taxon>Metazoa</taxon>
        <taxon>Ecdysozoa</taxon>
        <taxon>Arthropoda</taxon>
        <taxon>Chelicerata</taxon>
        <taxon>Arachnida</taxon>
        <taxon>Acari</taxon>
        <taxon>Parasitiformes</taxon>
        <taxon>Ixodida</taxon>
        <taxon>Ixodoidea</taxon>
        <taxon>Ixodidae</taxon>
        <taxon>Rhipicephalinae</taxon>
        <taxon>Dermacentor</taxon>
    </lineage>
</organism>
<accession>A0ACB8D1H1</accession>
<proteinExistence type="predicted"/>
<sequence length="878" mass="97949">MTSHTNEITLEHRNANSTRPGTRPVSEVDAKVDAAGSASLTATPLMTTSLEDNMEHEDDDTSDWSPVNYRRYTTRRLKGELRSERVSRPHFFVLVRPLNQMSIEEVPKSTITRLIGQTAPTSVAAEHSAFRYIPKANAVRLSIWDQQHLNNLLAQRELTLTPGTSGEAHRIPVEIVDATQPAEVTSKGVVKIRPEHTEEYIANHIRCESANILGFRIMGKTQMLLVTFDTPHPPRRLSLDYEIVPVYEHRPRALACFRCHGLGHMAKFCPSPAVCRHCGRTHKEDSQCEETPFCVACQAAGHISLAPNCPTRACKAASSPPPKKSPATETERGEQELPLVNSTGTPLKTWSQETRGPVSIHNYQTFTHPTITHVSGRGTDLVPLQKGQAAVLVHKSCTAILMDTTQASNHYREIVAVKLALPGKGKQHSLVVASVYYRPRSGTTSPNEYAWIPKLLHEANGTQIIIGGDFNAKHGIWGYATADSRGRILADELESLPLHICNTIGVHTRAGLHAKQADTTPDLTIATPKVVKRWETHPTTWGSDHYPIIFTINKKIRKQRELIRTINWSHFREGVGDKFESIEEFAQLMRDNLSSATEETLGEEDEGVIDSRMIALWKKANKLTQKYKTNGRRYQTLRRIRGIFELIRQHGEDLSRAQWVSTCERLGKINGMKQLWGILRKMLGKGRGQSPLETLTLRHGTDKHEEEIIKTFFPHASTTPPTPLETPKLDSTNPDLDTPFTLGELHAAIKQDAAGITPDEREEDIVCPNNYQNILIVSTPDQQHANKYQEVAGIKIQDKFYETNAYKTAPDMTAKGVIRGIPLDEGSRDITAAVVTNKNPTTIAAKRMSSTTTVIVLFEGYKVPTYVSHRAALLRCSL</sequence>
<reference evidence="1" key="1">
    <citation type="submission" date="2020-05" db="EMBL/GenBank/DDBJ databases">
        <title>Large-scale comparative analyses of tick genomes elucidate their genetic diversity and vector capacities.</title>
        <authorList>
            <person name="Jia N."/>
            <person name="Wang J."/>
            <person name="Shi W."/>
            <person name="Du L."/>
            <person name="Sun Y."/>
            <person name="Zhan W."/>
            <person name="Jiang J."/>
            <person name="Wang Q."/>
            <person name="Zhang B."/>
            <person name="Ji P."/>
            <person name="Sakyi L.B."/>
            <person name="Cui X."/>
            <person name="Yuan T."/>
            <person name="Jiang B."/>
            <person name="Yang W."/>
            <person name="Lam T.T.-Y."/>
            <person name="Chang Q."/>
            <person name="Ding S."/>
            <person name="Wang X."/>
            <person name="Zhu J."/>
            <person name="Ruan X."/>
            <person name="Zhao L."/>
            <person name="Wei J."/>
            <person name="Que T."/>
            <person name="Du C."/>
            <person name="Cheng J."/>
            <person name="Dai P."/>
            <person name="Han X."/>
            <person name="Huang E."/>
            <person name="Gao Y."/>
            <person name="Liu J."/>
            <person name="Shao H."/>
            <person name="Ye R."/>
            <person name="Li L."/>
            <person name="Wei W."/>
            <person name="Wang X."/>
            <person name="Wang C."/>
            <person name="Yang T."/>
            <person name="Huo Q."/>
            <person name="Li W."/>
            <person name="Guo W."/>
            <person name="Chen H."/>
            <person name="Zhou L."/>
            <person name="Ni X."/>
            <person name="Tian J."/>
            <person name="Zhou Y."/>
            <person name="Sheng Y."/>
            <person name="Liu T."/>
            <person name="Pan Y."/>
            <person name="Xia L."/>
            <person name="Li J."/>
            <person name="Zhao F."/>
            <person name="Cao W."/>
        </authorList>
    </citation>
    <scope>NUCLEOTIDE SEQUENCE</scope>
    <source>
        <strain evidence="1">Dsil-2018</strain>
    </source>
</reference>
<name>A0ACB8D1H1_DERSI</name>
<dbReference type="EMBL" id="CM023472">
    <property type="protein sequence ID" value="KAH7958239.1"/>
    <property type="molecule type" value="Genomic_DNA"/>
</dbReference>
<comment type="caution">
    <text evidence="1">The sequence shown here is derived from an EMBL/GenBank/DDBJ whole genome shotgun (WGS) entry which is preliminary data.</text>
</comment>
<gene>
    <name evidence="1" type="ORF">HPB49_000139</name>
</gene>
<evidence type="ECO:0000313" key="2">
    <source>
        <dbReference type="Proteomes" id="UP000821865"/>
    </source>
</evidence>
<dbReference type="Proteomes" id="UP000821865">
    <property type="component" value="Chromosome 3"/>
</dbReference>
<evidence type="ECO:0000313" key="1">
    <source>
        <dbReference type="EMBL" id="KAH7958239.1"/>
    </source>
</evidence>
<keyword evidence="2" id="KW-1185">Reference proteome</keyword>
<protein>
    <submittedName>
        <fullName evidence="1">Uncharacterized protein</fullName>
    </submittedName>
</protein>